<keyword evidence="2 4" id="KW-0251">Elongation factor</keyword>
<evidence type="ECO:0000256" key="2">
    <source>
        <dbReference type="ARBA" id="ARBA00022768"/>
    </source>
</evidence>
<dbReference type="OMA" id="WKASKLV"/>
<sequence>MAYSLDPGTWLERQKYEQAEARAEEYTASSHSGLKVEGKAISIDLSSGGSEIRDFINETKSRIEQSLKKVPQSESAKPGSQNLEARVAKLEAENKTLAERVAKLEKAIGVAPEPKKEEVITTKEAKDDDDDDFDLFGSDDEEEIAAAEKRKEEALAAYKAKKEKKPQIIAKSSIILEVKPWDDETDMKELERCVRSIEADGLQWKASKLVPVAYGVLKLQINCVVEDDKIGTDFLEEEITKFEDLVQSVDIAAFNKL</sequence>
<feature type="domain" description="Translation elongation factor EF1B beta/delta subunit guanine nucleotide exchange" evidence="6">
    <location>
        <begin position="171"/>
        <end position="257"/>
    </location>
</feature>
<dbReference type="AlphaFoldDB" id="A0A1X7V744"/>
<proteinExistence type="inferred from homology"/>
<evidence type="ECO:0000313" key="8">
    <source>
        <dbReference type="EnsemblMetazoa" id="Aqu2.1.36105_001"/>
    </source>
</evidence>
<dbReference type="CDD" id="cd00292">
    <property type="entry name" value="EF1B"/>
    <property type="match status" value="1"/>
</dbReference>
<evidence type="ECO:0008006" key="10">
    <source>
        <dbReference type="Google" id="ProtNLM"/>
    </source>
</evidence>
<reference evidence="9" key="1">
    <citation type="journal article" date="2010" name="Nature">
        <title>The Amphimedon queenslandica genome and the evolution of animal complexity.</title>
        <authorList>
            <person name="Srivastava M."/>
            <person name="Simakov O."/>
            <person name="Chapman J."/>
            <person name="Fahey B."/>
            <person name="Gauthier M.E."/>
            <person name="Mitros T."/>
            <person name="Richards G.S."/>
            <person name="Conaco C."/>
            <person name="Dacre M."/>
            <person name="Hellsten U."/>
            <person name="Larroux C."/>
            <person name="Putnam N.H."/>
            <person name="Stanke M."/>
            <person name="Adamska M."/>
            <person name="Darling A."/>
            <person name="Degnan S.M."/>
            <person name="Oakley T.H."/>
            <person name="Plachetzki D.C."/>
            <person name="Zhai Y."/>
            <person name="Adamski M."/>
            <person name="Calcino A."/>
            <person name="Cummins S.F."/>
            <person name="Goodstein D.M."/>
            <person name="Harris C."/>
            <person name="Jackson D.J."/>
            <person name="Leys S.P."/>
            <person name="Shu S."/>
            <person name="Woodcroft B.J."/>
            <person name="Vervoort M."/>
            <person name="Kosik K.S."/>
            <person name="Manning G."/>
            <person name="Degnan B.M."/>
            <person name="Rokhsar D.S."/>
        </authorList>
    </citation>
    <scope>NUCLEOTIDE SEQUENCE [LARGE SCALE GENOMIC DNA]</scope>
</reference>
<dbReference type="SMART" id="SM00888">
    <property type="entry name" value="EF1_GNE"/>
    <property type="match status" value="1"/>
</dbReference>
<keyword evidence="9" id="KW-1185">Reference proteome</keyword>
<accession>A0A1X7V744</accession>
<dbReference type="PANTHER" id="PTHR11595:SF21">
    <property type="entry name" value="ELONGATION FACTOR 1-BETA"/>
    <property type="match status" value="1"/>
</dbReference>
<dbReference type="InterPro" id="IPR014038">
    <property type="entry name" value="EF1B_bsu/dsu_GNE"/>
</dbReference>
<dbReference type="InterPro" id="IPR001326">
    <property type="entry name" value="Transl_elong_EF1B_B/D_CS"/>
</dbReference>
<evidence type="ECO:0000256" key="1">
    <source>
        <dbReference type="ARBA" id="ARBA00007411"/>
    </source>
</evidence>
<dbReference type="InterPro" id="IPR018940">
    <property type="entry name" value="EF-1_beta_acid_region_euk"/>
</dbReference>
<dbReference type="PROSITE" id="PS00825">
    <property type="entry name" value="EF1BD_2"/>
    <property type="match status" value="1"/>
</dbReference>
<keyword evidence="5" id="KW-0175">Coiled coil</keyword>
<evidence type="ECO:0000313" key="9">
    <source>
        <dbReference type="Proteomes" id="UP000007879"/>
    </source>
</evidence>
<dbReference type="PROSITE" id="PS00824">
    <property type="entry name" value="EF1BD_1"/>
    <property type="match status" value="1"/>
</dbReference>
<dbReference type="eggNOG" id="KOG1668">
    <property type="taxonomic scope" value="Eukaryota"/>
</dbReference>
<organism evidence="8">
    <name type="scientific">Amphimedon queenslandica</name>
    <name type="common">Sponge</name>
    <dbReference type="NCBI Taxonomy" id="400682"/>
    <lineage>
        <taxon>Eukaryota</taxon>
        <taxon>Metazoa</taxon>
        <taxon>Porifera</taxon>
        <taxon>Demospongiae</taxon>
        <taxon>Heteroscleromorpha</taxon>
        <taxon>Haplosclerida</taxon>
        <taxon>Niphatidae</taxon>
        <taxon>Amphimedon</taxon>
    </lineage>
</organism>
<dbReference type="Pfam" id="PF00736">
    <property type="entry name" value="EF1_GNE"/>
    <property type="match status" value="1"/>
</dbReference>
<dbReference type="KEGG" id="aqu:100634309"/>
<dbReference type="SUPFAM" id="SSF54984">
    <property type="entry name" value="eEF-1beta-like"/>
    <property type="match status" value="1"/>
</dbReference>
<dbReference type="InParanoid" id="A0A1X7V744"/>
<feature type="domain" description="Elongation factor 1 beta central acidic region eukaryote" evidence="7">
    <location>
        <begin position="135"/>
        <end position="162"/>
    </location>
</feature>
<dbReference type="OrthoDB" id="331763at2759"/>
<dbReference type="STRING" id="400682.A0A1X7V744"/>
<dbReference type="PANTHER" id="PTHR11595">
    <property type="entry name" value="EF-HAND AND COILED-COIL DOMAIN-CONTAINING FAMILY MEMBER"/>
    <property type="match status" value="1"/>
</dbReference>
<dbReference type="GO" id="GO:0005853">
    <property type="term" value="C:eukaryotic translation elongation factor 1 complex"/>
    <property type="evidence" value="ECO:0007669"/>
    <property type="project" value="InterPro"/>
</dbReference>
<dbReference type="FunFam" id="3.30.70.60:FF:000001">
    <property type="entry name" value="Elongation factor 1-beta 1 like"/>
    <property type="match status" value="1"/>
</dbReference>
<dbReference type="InterPro" id="IPR014717">
    <property type="entry name" value="Transl_elong_EF1B/ribsomal_bS6"/>
</dbReference>
<dbReference type="EnsemblMetazoa" id="XM_003385337.3">
    <property type="protein sequence ID" value="XP_003385385.1"/>
    <property type="gene ID" value="LOC100634309"/>
</dbReference>
<protein>
    <recommendedName>
        <fullName evidence="10">Translation elongation factor EF1B beta/delta subunit guanine nucleotide exchange domain-containing protein</fullName>
    </recommendedName>
</protein>
<reference evidence="8" key="2">
    <citation type="submission" date="2017-05" db="UniProtKB">
        <authorList>
            <consortium name="EnsemblMetazoa"/>
        </authorList>
    </citation>
    <scope>IDENTIFICATION</scope>
</reference>
<comment type="similarity">
    <text evidence="1 4">Belongs to the EF-1-beta/EF-1-delta family.</text>
</comment>
<keyword evidence="3 4" id="KW-0648">Protein biosynthesis</keyword>
<dbReference type="Pfam" id="PF10587">
    <property type="entry name" value="EF-1_beta_acid"/>
    <property type="match status" value="1"/>
</dbReference>
<dbReference type="GO" id="GO:0005829">
    <property type="term" value="C:cytosol"/>
    <property type="evidence" value="ECO:0007669"/>
    <property type="project" value="TreeGrafter"/>
</dbReference>
<dbReference type="InterPro" id="IPR036219">
    <property type="entry name" value="eEF-1beta-like_sf"/>
</dbReference>
<evidence type="ECO:0000256" key="4">
    <source>
        <dbReference type="RuleBase" id="RU003791"/>
    </source>
</evidence>
<dbReference type="Proteomes" id="UP000007879">
    <property type="component" value="Unassembled WGS sequence"/>
</dbReference>
<name>A0A1X7V744_AMPQE</name>
<dbReference type="Gene3D" id="3.30.70.60">
    <property type="match status" value="1"/>
</dbReference>
<evidence type="ECO:0000259" key="6">
    <source>
        <dbReference type="SMART" id="SM00888"/>
    </source>
</evidence>
<evidence type="ECO:0000259" key="7">
    <source>
        <dbReference type="SMART" id="SM01182"/>
    </source>
</evidence>
<evidence type="ECO:0000256" key="3">
    <source>
        <dbReference type="ARBA" id="ARBA00022917"/>
    </source>
</evidence>
<dbReference type="SMART" id="SM01182">
    <property type="entry name" value="EF-1_beta_acid"/>
    <property type="match status" value="1"/>
</dbReference>
<dbReference type="InterPro" id="IPR049720">
    <property type="entry name" value="EF1B_bsu/dsu"/>
</dbReference>
<dbReference type="GO" id="GO:0003746">
    <property type="term" value="F:translation elongation factor activity"/>
    <property type="evidence" value="ECO:0007669"/>
    <property type="project" value="UniProtKB-KW"/>
</dbReference>
<dbReference type="GO" id="GO:0005085">
    <property type="term" value="F:guanyl-nucleotide exchange factor activity"/>
    <property type="evidence" value="ECO:0007669"/>
    <property type="project" value="TreeGrafter"/>
</dbReference>
<evidence type="ECO:0000256" key="5">
    <source>
        <dbReference type="SAM" id="Coils"/>
    </source>
</evidence>
<gene>
    <name evidence="8" type="primary">100634309</name>
</gene>
<dbReference type="EnsemblMetazoa" id="Aqu2.1.36105_001">
    <property type="protein sequence ID" value="Aqu2.1.36105_001"/>
    <property type="gene ID" value="Aqu2.1.36105"/>
</dbReference>
<feature type="coiled-coil region" evidence="5">
    <location>
        <begin position="80"/>
        <end position="107"/>
    </location>
</feature>